<organism evidence="1 2">
    <name type="scientific">Nemania bipapillata</name>
    <dbReference type="NCBI Taxonomy" id="110536"/>
    <lineage>
        <taxon>Eukaryota</taxon>
        <taxon>Fungi</taxon>
        <taxon>Dikarya</taxon>
        <taxon>Ascomycota</taxon>
        <taxon>Pezizomycotina</taxon>
        <taxon>Sordariomycetes</taxon>
        <taxon>Xylariomycetidae</taxon>
        <taxon>Xylariales</taxon>
        <taxon>Xylariaceae</taxon>
        <taxon>Nemania</taxon>
    </lineage>
</organism>
<reference evidence="1" key="1">
    <citation type="submission" date="2022-11" db="EMBL/GenBank/DDBJ databases">
        <title>Genome Sequence of Nemania bipapillata.</title>
        <authorList>
            <person name="Buettner E."/>
        </authorList>
    </citation>
    <scope>NUCLEOTIDE SEQUENCE</scope>
    <source>
        <strain evidence="1">CP14</strain>
    </source>
</reference>
<proteinExistence type="predicted"/>
<protein>
    <submittedName>
        <fullName evidence="1">Uncharacterized protein</fullName>
    </submittedName>
</protein>
<dbReference type="EMBL" id="JAPESX010000352">
    <property type="protein sequence ID" value="KAJ8121752.1"/>
    <property type="molecule type" value="Genomic_DNA"/>
</dbReference>
<sequence>MASNIKGLVFDLGGVLLEWDRHSATGSLSSRQFLTIMNTTTWHNLDRGTLDLKSACKEFAELLEVSPDTVETALEQAQLSLSVNASLVRTIHDLRKSNPRLKFYVMSNISREHFEMVQKLDIPWSVFTLVFASGVEGMRKPDLCFFQHVIQKTGFSAEELLMIDDTPENICAARSLGMHGLLVDKKVASSSVLRNLLQDPLPRAEQFMKINAGNHHSIVEGHGDLVLKDNFVQLLIWELTGDADMVYLRYPSGELLGAQIHANGKPNGAVLDHLKVKNGLWNYFYETPVLTTTEFPPDADTTSIAYLSLPEEYLDKVADVKIVLDAMAENLDSEGIMQTYFCNQRPRTTPEVCCNILRVFHRFGYASDPRIAKTEEWVVKCLKNKACLTGNRHYSTPEGFLYFVARLYVDSSEKLKSKLRGIHDELLERIDVPTNPLALALRISACQLVKIDPQRYRRDLELLMSLQDEDGGWPAGHFCCTGRTRDRIGNRGFTTALAMKIIRDEKSMV</sequence>
<gene>
    <name evidence="1" type="ORF">ONZ43_g1879</name>
</gene>
<name>A0ACC2J346_9PEZI</name>
<accession>A0ACC2J346</accession>
<evidence type="ECO:0000313" key="2">
    <source>
        <dbReference type="Proteomes" id="UP001153334"/>
    </source>
</evidence>
<comment type="caution">
    <text evidence="1">The sequence shown here is derived from an EMBL/GenBank/DDBJ whole genome shotgun (WGS) entry which is preliminary data.</text>
</comment>
<dbReference type="Proteomes" id="UP001153334">
    <property type="component" value="Unassembled WGS sequence"/>
</dbReference>
<keyword evidence="2" id="KW-1185">Reference proteome</keyword>
<evidence type="ECO:0000313" key="1">
    <source>
        <dbReference type="EMBL" id="KAJ8121752.1"/>
    </source>
</evidence>